<evidence type="ECO:0000256" key="2">
    <source>
        <dbReference type="ARBA" id="ARBA00012176"/>
    </source>
</evidence>
<dbReference type="STRING" id="318479.A0A3P7Q383"/>
<dbReference type="Proteomes" id="UP000274756">
    <property type="component" value="Unassembled WGS sequence"/>
</dbReference>
<dbReference type="UniPathway" id="UPA00196"/>
<feature type="transmembrane region" description="Helical" evidence="3">
    <location>
        <begin position="326"/>
        <end position="344"/>
    </location>
</feature>
<evidence type="ECO:0000256" key="1">
    <source>
        <dbReference type="ARBA" id="ARBA00006066"/>
    </source>
</evidence>
<dbReference type="PANTHER" id="PTHR12993:SF11">
    <property type="entry name" value="N-ACETYLGLUCOSAMINYL-PHOSPHATIDYLINOSITOL DE-N-ACETYLASE"/>
    <property type="match status" value="1"/>
</dbReference>
<evidence type="ECO:0000313" key="5">
    <source>
        <dbReference type="Proteomes" id="UP000274756"/>
    </source>
</evidence>
<keyword evidence="3" id="KW-0472">Membrane</keyword>
<name>A0A3P7Q383_DRAME</name>
<keyword evidence="5" id="KW-1185">Reference proteome</keyword>
<dbReference type="EC" id="3.5.1.89" evidence="2"/>
<comment type="similarity">
    <text evidence="1">Belongs to the PIGL family.</text>
</comment>
<dbReference type="OrthoDB" id="440160at2759"/>
<gene>
    <name evidence="4" type="ORF">DME_LOCUS6551</name>
</gene>
<dbReference type="AlphaFoldDB" id="A0A3P7Q383"/>
<reference evidence="4 5" key="1">
    <citation type="submission" date="2018-11" db="EMBL/GenBank/DDBJ databases">
        <authorList>
            <consortium name="Pathogen Informatics"/>
        </authorList>
    </citation>
    <scope>NUCLEOTIDE SEQUENCE [LARGE SCALE GENOMIC DNA]</scope>
</reference>
<dbReference type="InterPro" id="IPR003737">
    <property type="entry name" value="GlcNAc_PI_deacetylase-related"/>
</dbReference>
<accession>A0A3P7Q383</accession>
<dbReference type="PANTHER" id="PTHR12993">
    <property type="entry name" value="N-ACETYLGLUCOSAMINYL-PHOSPHATIDYLINOSITOL DE-N-ACETYLASE-RELATED"/>
    <property type="match status" value="1"/>
</dbReference>
<dbReference type="EMBL" id="UYYG01001156">
    <property type="protein sequence ID" value="VDN56578.1"/>
    <property type="molecule type" value="Genomic_DNA"/>
</dbReference>
<keyword evidence="3" id="KW-0812">Transmembrane</keyword>
<sequence>MLLFLKIFSVCGALTGISFAWGIQTSLRLIRAKNIEDIDARLNNGVALARRALFLATVISVSGFGLFILGISASLEVDTPRQFGDKMKNAFGDRFKLKKTTVEKRYPSTNFVKEHPTHSSAILLKDRRHCQRSLPSTRRALFIIAHPDDESMFFAPTIIGLRQSGSSVYLLCITVGDHDGLGQKRKIELSHAVNILGISVNNLMIMNYESFRDGFVSWNREKLADIILRHIQILDVDTVVTFDGRGVSSHPNHIACFRAVQLLYSNGSIPADAQVFVLESVPVWRKYIIALDAAISSFHSTFLYVSSFSAYICTWRAMLAHSSQMVWFRYLYLIFSRYILINTLRRIHLQQRYYVYKKKL</sequence>
<organism evidence="4 5">
    <name type="scientific">Dracunculus medinensis</name>
    <name type="common">Guinea worm</name>
    <dbReference type="NCBI Taxonomy" id="318479"/>
    <lineage>
        <taxon>Eukaryota</taxon>
        <taxon>Metazoa</taxon>
        <taxon>Ecdysozoa</taxon>
        <taxon>Nematoda</taxon>
        <taxon>Chromadorea</taxon>
        <taxon>Rhabditida</taxon>
        <taxon>Spirurina</taxon>
        <taxon>Dracunculoidea</taxon>
        <taxon>Dracunculidae</taxon>
        <taxon>Dracunculus</taxon>
    </lineage>
</organism>
<dbReference type="Gene3D" id="3.40.50.10320">
    <property type="entry name" value="LmbE-like"/>
    <property type="match status" value="1"/>
</dbReference>
<dbReference type="GO" id="GO:0016020">
    <property type="term" value="C:membrane"/>
    <property type="evidence" value="ECO:0007669"/>
    <property type="project" value="GOC"/>
</dbReference>
<keyword evidence="3" id="KW-1133">Transmembrane helix</keyword>
<dbReference type="Pfam" id="PF02585">
    <property type="entry name" value="PIG-L"/>
    <property type="match status" value="1"/>
</dbReference>
<protein>
    <recommendedName>
        <fullName evidence="2">N-acetylglucosaminylphosphatidylinositol deacetylase</fullName>
        <ecNumber evidence="2">3.5.1.89</ecNumber>
    </recommendedName>
</protein>
<feature type="transmembrane region" description="Helical" evidence="3">
    <location>
        <begin position="52"/>
        <end position="77"/>
    </location>
</feature>
<dbReference type="GO" id="GO:0005783">
    <property type="term" value="C:endoplasmic reticulum"/>
    <property type="evidence" value="ECO:0007669"/>
    <property type="project" value="TreeGrafter"/>
</dbReference>
<dbReference type="SUPFAM" id="SSF102588">
    <property type="entry name" value="LmbE-like"/>
    <property type="match status" value="1"/>
</dbReference>
<dbReference type="GO" id="GO:0006506">
    <property type="term" value="P:GPI anchor biosynthetic process"/>
    <property type="evidence" value="ECO:0007669"/>
    <property type="project" value="UniProtKB-UniPathway"/>
</dbReference>
<dbReference type="InterPro" id="IPR024078">
    <property type="entry name" value="LmbE-like_dom_sf"/>
</dbReference>
<proteinExistence type="inferred from homology"/>
<dbReference type="GO" id="GO:0000225">
    <property type="term" value="F:N-acetylglucosaminylphosphatidylinositol deacetylase activity"/>
    <property type="evidence" value="ECO:0007669"/>
    <property type="project" value="UniProtKB-EC"/>
</dbReference>
<evidence type="ECO:0000256" key="3">
    <source>
        <dbReference type="SAM" id="Phobius"/>
    </source>
</evidence>
<evidence type="ECO:0000313" key="4">
    <source>
        <dbReference type="EMBL" id="VDN56578.1"/>
    </source>
</evidence>
<feature type="transmembrane region" description="Helical" evidence="3">
    <location>
        <begin position="287"/>
        <end position="306"/>
    </location>
</feature>